<dbReference type="SUPFAM" id="SSF51735">
    <property type="entry name" value="NAD(P)-binding Rossmann-fold domains"/>
    <property type="match status" value="1"/>
</dbReference>
<dbReference type="Gene3D" id="3.40.50.720">
    <property type="entry name" value="NAD(P)-binding Rossmann-like Domain"/>
    <property type="match status" value="1"/>
</dbReference>
<dbReference type="PANTHER" id="PTHR43976">
    <property type="entry name" value="SHORT CHAIN DEHYDROGENASE"/>
    <property type="match status" value="1"/>
</dbReference>
<evidence type="ECO:0000313" key="5">
    <source>
        <dbReference type="EMBL" id="APZ43798.1"/>
    </source>
</evidence>
<dbReference type="STRING" id="1765967.BW247_12460"/>
<dbReference type="PANTHER" id="PTHR43976:SF16">
    <property type="entry name" value="SHORT-CHAIN DEHYDROGENASE_REDUCTASE FAMILY PROTEIN"/>
    <property type="match status" value="1"/>
</dbReference>
<dbReference type="NCBIfam" id="NF004824">
    <property type="entry name" value="PRK06180.1"/>
    <property type="match status" value="1"/>
</dbReference>
<gene>
    <name evidence="5" type="ORF">BW247_12460</name>
</gene>
<evidence type="ECO:0000256" key="1">
    <source>
        <dbReference type="ARBA" id="ARBA00006484"/>
    </source>
</evidence>
<evidence type="ECO:0000256" key="3">
    <source>
        <dbReference type="RuleBase" id="RU000363"/>
    </source>
</evidence>
<dbReference type="AlphaFoldDB" id="A0A1P8UIZ5"/>
<dbReference type="InterPro" id="IPR002347">
    <property type="entry name" value="SDR_fam"/>
</dbReference>
<dbReference type="PROSITE" id="PS00061">
    <property type="entry name" value="ADH_SHORT"/>
    <property type="match status" value="1"/>
</dbReference>
<dbReference type="KEGG" id="afy:BW247_12460"/>
<accession>A0A1P8UIZ5</accession>
<dbReference type="Proteomes" id="UP000243807">
    <property type="component" value="Chromosome"/>
</dbReference>
<reference evidence="5 6" key="1">
    <citation type="submission" date="2017-01" db="EMBL/GenBank/DDBJ databases">
        <title>Draft sequence of Acidihalobacter ferrooxidans strain DSM 14175 (strain V8).</title>
        <authorList>
            <person name="Khaleque H.N."/>
            <person name="Ramsay J.P."/>
            <person name="Murphy R.J.T."/>
            <person name="Kaksonen A.H."/>
            <person name="Boxall N.J."/>
            <person name="Watkin E.L.J."/>
        </authorList>
    </citation>
    <scope>NUCLEOTIDE SEQUENCE [LARGE SCALE GENOMIC DNA]</scope>
    <source>
        <strain evidence="5 6">V8</strain>
    </source>
</reference>
<keyword evidence="2" id="KW-0560">Oxidoreductase</keyword>
<proteinExistence type="inferred from homology"/>
<dbReference type="Pfam" id="PF00106">
    <property type="entry name" value="adh_short"/>
    <property type="match status" value="1"/>
</dbReference>
<evidence type="ECO:0000259" key="4">
    <source>
        <dbReference type="SMART" id="SM00822"/>
    </source>
</evidence>
<dbReference type="InterPro" id="IPR057326">
    <property type="entry name" value="KR_dom"/>
</dbReference>
<organism evidence="5 6">
    <name type="scientific">Acidihalobacter ferrooxydans</name>
    <dbReference type="NCBI Taxonomy" id="1765967"/>
    <lineage>
        <taxon>Bacteria</taxon>
        <taxon>Pseudomonadati</taxon>
        <taxon>Pseudomonadota</taxon>
        <taxon>Gammaproteobacteria</taxon>
        <taxon>Chromatiales</taxon>
        <taxon>Ectothiorhodospiraceae</taxon>
        <taxon>Acidihalobacter</taxon>
    </lineage>
</organism>
<dbReference type="GO" id="GO:0016491">
    <property type="term" value="F:oxidoreductase activity"/>
    <property type="evidence" value="ECO:0007669"/>
    <property type="project" value="UniProtKB-KW"/>
</dbReference>
<name>A0A1P8UIZ5_9GAMM</name>
<dbReference type="InterPro" id="IPR020904">
    <property type="entry name" value="Sc_DH/Rdtase_CS"/>
</dbReference>
<comment type="similarity">
    <text evidence="1 3">Belongs to the short-chain dehydrogenases/reductases (SDR) family.</text>
</comment>
<sequence>MNDENKPVWFVTGCSTGFGREIVRHVLDRGYRAVATSRNLKDMENLGNDTADRVCRLKLDVTYPDEIAAAVAVAEERFGRIDVLVNNAGVGYFGAIEESDQSDVRRMFEVNFWGLANMSRAVLPGMRRRRAGHIVNLSSIGGVRGGPAVGYYNATKFAVEGFSEALAAEVMPLGLKVTLVEPSGFRTDWAGRSAREADTWIDDYAPTAGARRLQLRNGSGKQPGDPARAASAILAAVEAPEPPLHLLLGNFALEAGRRKVEALARDFEAWASLSESADYPEL</sequence>
<feature type="domain" description="Ketoreductase" evidence="4">
    <location>
        <begin position="7"/>
        <end position="192"/>
    </location>
</feature>
<dbReference type="OrthoDB" id="9804774at2"/>
<dbReference type="InterPro" id="IPR036291">
    <property type="entry name" value="NAD(P)-bd_dom_sf"/>
</dbReference>
<evidence type="ECO:0000256" key="2">
    <source>
        <dbReference type="ARBA" id="ARBA00023002"/>
    </source>
</evidence>
<protein>
    <submittedName>
        <fullName evidence="5">Short-chain dehydrogenase/reductase</fullName>
    </submittedName>
</protein>
<dbReference type="PRINTS" id="PR00081">
    <property type="entry name" value="GDHRDH"/>
</dbReference>
<dbReference type="RefSeq" id="WP_076837425.1">
    <property type="nucleotide sequence ID" value="NZ_CP019434.1"/>
</dbReference>
<dbReference type="InterPro" id="IPR051911">
    <property type="entry name" value="SDR_oxidoreductase"/>
</dbReference>
<dbReference type="CDD" id="cd05374">
    <property type="entry name" value="17beta-HSD-like_SDR_c"/>
    <property type="match status" value="1"/>
</dbReference>
<evidence type="ECO:0000313" key="6">
    <source>
        <dbReference type="Proteomes" id="UP000243807"/>
    </source>
</evidence>
<keyword evidence="6" id="KW-1185">Reference proteome</keyword>
<dbReference type="EMBL" id="CP019434">
    <property type="protein sequence ID" value="APZ43798.1"/>
    <property type="molecule type" value="Genomic_DNA"/>
</dbReference>
<dbReference type="PRINTS" id="PR00080">
    <property type="entry name" value="SDRFAMILY"/>
</dbReference>
<dbReference type="SMART" id="SM00822">
    <property type="entry name" value="PKS_KR"/>
    <property type="match status" value="1"/>
</dbReference>